<dbReference type="VEuPathDB" id="AmoebaDB:EIN_094890"/>
<dbReference type="EMBL" id="KB206860">
    <property type="protein sequence ID" value="ELP87252.1"/>
    <property type="molecule type" value="Genomic_DNA"/>
</dbReference>
<protein>
    <submittedName>
        <fullName evidence="1">Uncharacterized protein</fullName>
    </submittedName>
</protein>
<name>A0A0A1U038_ENTIV</name>
<organism evidence="1 2">
    <name type="scientific">Entamoeba invadens IP1</name>
    <dbReference type="NCBI Taxonomy" id="370355"/>
    <lineage>
        <taxon>Eukaryota</taxon>
        <taxon>Amoebozoa</taxon>
        <taxon>Evosea</taxon>
        <taxon>Archamoebae</taxon>
        <taxon>Mastigamoebida</taxon>
        <taxon>Entamoebidae</taxon>
        <taxon>Entamoeba</taxon>
    </lineage>
</organism>
<proteinExistence type="predicted"/>
<dbReference type="AlphaFoldDB" id="A0A0A1U038"/>
<keyword evidence="2" id="KW-1185">Reference proteome</keyword>
<dbReference type="Proteomes" id="UP000014680">
    <property type="component" value="Unassembled WGS sequence"/>
</dbReference>
<reference evidence="1 2" key="1">
    <citation type="submission" date="2012-10" db="EMBL/GenBank/DDBJ databases">
        <authorList>
            <person name="Zafar N."/>
            <person name="Inman J."/>
            <person name="Hall N."/>
            <person name="Lorenzi H."/>
            <person name="Caler E."/>
        </authorList>
    </citation>
    <scope>NUCLEOTIDE SEQUENCE [LARGE SCALE GENOMIC DNA]</scope>
    <source>
        <strain evidence="1 2">IP1</strain>
    </source>
</reference>
<sequence length="846" mass="93590">MLSVFFILVSLIKGDTCNDAISLGKVSDKDLFSEIHTLTSTQTSQWNCLEAAGVVTQPGQVFTFTTDEDVDVVASACNAQTSFASRVIIGTSCTSGVLSSCEVATDASFATCKGQRNRLQFTAKTGTTYYVMVTGVTKNETGSYLLTIQKVPQVMSSYCTEAIEITIPTQYDAEVQSDQTYDSYKTTRGVWFKFTATDTKIFLNSANRHTTMIQPIFVLFKNSSMTLNTKCNKDPSIISTYISSENVIPRLNYDKLIVGDVYYLYIYDYKDTSTNNKAGRVQLYASTSQAADRCETSFAISQSYLSFVIKMSGLEKGRTQCNVENYGFYMNFEGDGNKYVIQTCGTNSLTAEKATGIEIYKDSCGFCEENPALKCGNDTYIVKTFEKNHMYYIRPSSLINTGSISFSMVRLDSTENDQCANAQQIDLIDDGDTFSHVAVGSDKIPSTVGCNTTSQKQGGWYKVVSHRNGLNVQVGVLPRMKSLHKNIILETKSSCDDTTQCSDYNNFSYSTTLNKNESFTLFVSVSQSYPNQYYPYYGAFIIYVTVKNSDKGNSYDLPLVITQLPFTAVDQFHTTTVQHPCDRQGHNNGIYYQYTFLTGKSYVIDTCGLESATTEATLAFGQNDSCAGLNVNKCQDNTGTTVKLTPTEDVTYTFGPIATIGNTGNFFRASRINVYEEKAETEGACDVPTPITTNGRYSFNTLYSKPSRRVCGEVKDGLKGVYYTFKANYSLILLVSTDDLTSFETHISFYKSCQVVVNDSVPKECIAYGDHETTPVATRGTYVKYQMKKDETVLIYVGSASSGATGLGKVDFEWREIEDSEDSNNEDGVSSLSVLLILVFSLVILF</sequence>
<dbReference type="KEGG" id="eiv:EIN_094890"/>
<evidence type="ECO:0000313" key="1">
    <source>
        <dbReference type="EMBL" id="ELP87252.1"/>
    </source>
</evidence>
<accession>A0A0A1U038</accession>
<gene>
    <name evidence="1" type="ORF">EIN_094890</name>
</gene>
<dbReference type="GeneID" id="14886467"/>
<dbReference type="RefSeq" id="XP_004254023.1">
    <property type="nucleotide sequence ID" value="XM_004253975.1"/>
</dbReference>
<evidence type="ECO:0000313" key="2">
    <source>
        <dbReference type="Proteomes" id="UP000014680"/>
    </source>
</evidence>